<feature type="domain" description="ATP-grasp" evidence="15">
    <location>
        <begin position="132"/>
        <end position="328"/>
    </location>
</feature>
<evidence type="ECO:0000256" key="14">
    <source>
        <dbReference type="PROSITE-ProRule" id="PRU00409"/>
    </source>
</evidence>
<evidence type="ECO:0000256" key="9">
    <source>
        <dbReference type="ARBA" id="ARBA00022840"/>
    </source>
</evidence>
<evidence type="ECO:0000256" key="7">
    <source>
        <dbReference type="ARBA" id="ARBA00022737"/>
    </source>
</evidence>
<dbReference type="FunFam" id="3.40.50.20:FF:000001">
    <property type="entry name" value="Carbamoyl-phosphate synthase large chain"/>
    <property type="match status" value="2"/>
</dbReference>
<evidence type="ECO:0000256" key="4">
    <source>
        <dbReference type="ARBA" id="ARBA00022598"/>
    </source>
</evidence>
<dbReference type="NCBIfam" id="NF003671">
    <property type="entry name" value="PRK05294.1"/>
    <property type="match status" value="1"/>
</dbReference>
<dbReference type="GO" id="GO:0006221">
    <property type="term" value="P:pyrimidine nucleotide biosynthetic process"/>
    <property type="evidence" value="ECO:0007669"/>
    <property type="project" value="UniProtKB-KW"/>
</dbReference>
<dbReference type="GO" id="GO:0006526">
    <property type="term" value="P:L-arginine biosynthetic process"/>
    <property type="evidence" value="ECO:0007669"/>
    <property type="project" value="UniProtKB-KW"/>
</dbReference>
<dbReference type="GO" id="GO:0004087">
    <property type="term" value="F:carbamoyl-phosphate synthase (ammonia) activity"/>
    <property type="evidence" value="ECO:0007669"/>
    <property type="project" value="UniProtKB-EC"/>
</dbReference>
<dbReference type="InterPro" id="IPR005480">
    <property type="entry name" value="CPSase_lsu_oligo"/>
</dbReference>
<dbReference type="InterPro" id="IPR005483">
    <property type="entry name" value="CPSase_dom"/>
</dbReference>
<dbReference type="NCBIfam" id="NF009455">
    <property type="entry name" value="PRK12815.1"/>
    <property type="match status" value="1"/>
</dbReference>
<keyword evidence="8 14" id="KW-0547">Nucleotide-binding</keyword>
<evidence type="ECO:0000256" key="2">
    <source>
        <dbReference type="ARBA" id="ARBA00009799"/>
    </source>
</evidence>
<keyword evidence="4 17" id="KW-0436">Ligase</keyword>
<dbReference type="Pfam" id="PF02787">
    <property type="entry name" value="CPSase_L_D3"/>
    <property type="match status" value="1"/>
</dbReference>
<dbReference type="Gene3D" id="1.10.1030.10">
    <property type="entry name" value="Carbamoyl-phosphate synthetase, large subunit oligomerisation domain"/>
    <property type="match status" value="1"/>
</dbReference>
<feature type="domain" description="MGS-like" evidence="16">
    <location>
        <begin position="927"/>
        <end position="1060"/>
    </location>
</feature>
<dbReference type="EMBL" id="CP058559">
    <property type="protein sequence ID" value="QNO16271.1"/>
    <property type="molecule type" value="Genomic_DNA"/>
</dbReference>
<dbReference type="Pfam" id="PF25596">
    <property type="entry name" value="CPSase_L_D1"/>
    <property type="match status" value="2"/>
</dbReference>
<evidence type="ECO:0000259" key="15">
    <source>
        <dbReference type="PROSITE" id="PS50975"/>
    </source>
</evidence>
<feature type="domain" description="ATP-grasp" evidence="15">
    <location>
        <begin position="677"/>
        <end position="866"/>
    </location>
</feature>
<keyword evidence="3" id="KW-0055">Arginine biosynthesis</keyword>
<name>A0A7G9WC59_ALKCA</name>
<dbReference type="GO" id="GO:0004088">
    <property type="term" value="F:carbamoyl-phosphate synthase (glutamine-hydrolyzing) activity"/>
    <property type="evidence" value="ECO:0007669"/>
    <property type="project" value="UniProtKB-EC"/>
</dbReference>
<protein>
    <submittedName>
        <fullName evidence="17">Carbamoyl-phosphate synthase (Glutamine-hydrolyzing) large subunit</fullName>
        <ecNumber evidence="17">6.3.5.5</ecNumber>
    </submittedName>
</protein>
<dbReference type="InterPro" id="IPR006275">
    <property type="entry name" value="CPSase_lsu"/>
</dbReference>
<dbReference type="PANTHER" id="PTHR11405:SF53">
    <property type="entry name" value="CARBAMOYL-PHOSPHATE SYNTHASE [AMMONIA], MITOCHONDRIAL"/>
    <property type="match status" value="1"/>
</dbReference>
<dbReference type="FunFam" id="3.30.470.20:FF:000001">
    <property type="entry name" value="Carbamoyl-phosphate synthase large chain"/>
    <property type="match status" value="1"/>
</dbReference>
<keyword evidence="5" id="KW-0028">Amino-acid biosynthesis</keyword>
<keyword evidence="11" id="KW-0464">Manganese</keyword>
<dbReference type="SUPFAM" id="SSF56059">
    <property type="entry name" value="Glutathione synthetase ATP-binding domain-like"/>
    <property type="match status" value="2"/>
</dbReference>
<organism evidence="17 18">
    <name type="scientific">Alkalicella caledoniensis</name>
    <dbReference type="NCBI Taxonomy" id="2731377"/>
    <lineage>
        <taxon>Bacteria</taxon>
        <taxon>Bacillati</taxon>
        <taxon>Bacillota</taxon>
        <taxon>Clostridia</taxon>
        <taxon>Eubacteriales</taxon>
        <taxon>Proteinivoracaceae</taxon>
        <taxon>Alkalicella</taxon>
    </lineage>
</organism>
<dbReference type="EC" id="6.3.5.5" evidence="17"/>
<evidence type="ECO:0000256" key="13">
    <source>
        <dbReference type="ARBA" id="ARBA00048816"/>
    </source>
</evidence>
<dbReference type="SUPFAM" id="SSF52440">
    <property type="entry name" value="PreATP-grasp domain"/>
    <property type="match status" value="2"/>
</dbReference>
<dbReference type="Pfam" id="PF02786">
    <property type="entry name" value="CPSase_L_D2"/>
    <property type="match status" value="2"/>
</dbReference>
<dbReference type="PROSITE" id="PS00866">
    <property type="entry name" value="CPSASE_1"/>
    <property type="match status" value="1"/>
</dbReference>
<dbReference type="SUPFAM" id="SSF52335">
    <property type="entry name" value="Methylglyoxal synthase-like"/>
    <property type="match status" value="1"/>
</dbReference>
<dbReference type="RefSeq" id="WP_213166662.1">
    <property type="nucleotide sequence ID" value="NZ_CP058559.1"/>
</dbReference>
<evidence type="ECO:0000256" key="1">
    <source>
        <dbReference type="ARBA" id="ARBA00005077"/>
    </source>
</evidence>
<dbReference type="FunFam" id="3.30.470.20:FF:000026">
    <property type="entry name" value="Carbamoyl-phosphate synthase large chain"/>
    <property type="match status" value="1"/>
</dbReference>
<dbReference type="SUPFAM" id="SSF48108">
    <property type="entry name" value="Carbamoyl phosphate synthetase, large subunit connection domain"/>
    <property type="match status" value="1"/>
</dbReference>
<evidence type="ECO:0000256" key="10">
    <source>
        <dbReference type="ARBA" id="ARBA00022975"/>
    </source>
</evidence>
<dbReference type="GO" id="GO:0046872">
    <property type="term" value="F:metal ion binding"/>
    <property type="evidence" value="ECO:0007669"/>
    <property type="project" value="UniProtKB-KW"/>
</dbReference>
<comment type="pathway">
    <text evidence="1">Amino-acid biosynthesis; L-arginine biosynthesis; carbamoyl phosphate from bicarbonate: step 1/1.</text>
</comment>
<proteinExistence type="inferred from homology"/>
<dbReference type="GO" id="GO:0005524">
    <property type="term" value="F:ATP binding"/>
    <property type="evidence" value="ECO:0007669"/>
    <property type="project" value="UniProtKB-UniRule"/>
</dbReference>
<dbReference type="PROSITE" id="PS51855">
    <property type="entry name" value="MGS"/>
    <property type="match status" value="1"/>
</dbReference>
<dbReference type="Gene3D" id="3.30.470.20">
    <property type="entry name" value="ATP-grasp fold, B domain"/>
    <property type="match status" value="2"/>
</dbReference>
<accession>A0A7G9WC59</accession>
<dbReference type="PANTHER" id="PTHR11405">
    <property type="entry name" value="CARBAMOYLTRANSFERASE FAMILY MEMBER"/>
    <property type="match status" value="1"/>
</dbReference>
<evidence type="ECO:0000313" key="18">
    <source>
        <dbReference type="Proteomes" id="UP000516160"/>
    </source>
</evidence>
<keyword evidence="10" id="KW-0665">Pyrimidine biosynthesis</keyword>
<dbReference type="InterPro" id="IPR005479">
    <property type="entry name" value="CPAse_ATP-bd"/>
</dbReference>
<dbReference type="PROSITE" id="PS00867">
    <property type="entry name" value="CPSASE_2"/>
    <property type="match status" value="1"/>
</dbReference>
<comment type="catalytic activity">
    <reaction evidence="13">
        <text>hydrogencarbonate + L-glutamine + 2 ATP + H2O = carbamoyl phosphate + L-glutamate + 2 ADP + phosphate + 2 H(+)</text>
        <dbReference type="Rhea" id="RHEA:18633"/>
        <dbReference type="ChEBI" id="CHEBI:15377"/>
        <dbReference type="ChEBI" id="CHEBI:15378"/>
        <dbReference type="ChEBI" id="CHEBI:17544"/>
        <dbReference type="ChEBI" id="CHEBI:29985"/>
        <dbReference type="ChEBI" id="CHEBI:30616"/>
        <dbReference type="ChEBI" id="CHEBI:43474"/>
        <dbReference type="ChEBI" id="CHEBI:58228"/>
        <dbReference type="ChEBI" id="CHEBI:58359"/>
        <dbReference type="ChEBI" id="CHEBI:456216"/>
        <dbReference type="EC" id="6.3.5.5"/>
    </reaction>
</comment>
<evidence type="ECO:0000256" key="11">
    <source>
        <dbReference type="ARBA" id="ARBA00023211"/>
    </source>
</evidence>
<evidence type="ECO:0000259" key="16">
    <source>
        <dbReference type="PROSITE" id="PS51855"/>
    </source>
</evidence>
<dbReference type="PRINTS" id="PR00098">
    <property type="entry name" value="CPSASE"/>
</dbReference>
<evidence type="ECO:0000256" key="8">
    <source>
        <dbReference type="ARBA" id="ARBA00022741"/>
    </source>
</evidence>
<dbReference type="Gene3D" id="3.40.50.1380">
    <property type="entry name" value="Methylglyoxal synthase-like domain"/>
    <property type="match status" value="1"/>
</dbReference>
<dbReference type="NCBIfam" id="TIGR01369">
    <property type="entry name" value="CPSaseII_lrg"/>
    <property type="match status" value="1"/>
</dbReference>
<keyword evidence="7" id="KW-0677">Repeat</keyword>
<dbReference type="SMART" id="SM01096">
    <property type="entry name" value="CPSase_L_D3"/>
    <property type="match status" value="1"/>
</dbReference>
<dbReference type="PROSITE" id="PS50975">
    <property type="entry name" value="ATP_GRASP"/>
    <property type="match status" value="2"/>
</dbReference>
<gene>
    <name evidence="17" type="primary">carB</name>
    <name evidence="17" type="ORF">HYG86_16580</name>
</gene>
<dbReference type="Gene3D" id="3.40.50.20">
    <property type="match status" value="2"/>
</dbReference>
<dbReference type="InterPro" id="IPR016185">
    <property type="entry name" value="PreATP-grasp_dom_sf"/>
</dbReference>
<dbReference type="AlphaFoldDB" id="A0A7G9WC59"/>
<evidence type="ECO:0000313" key="17">
    <source>
        <dbReference type="EMBL" id="QNO16271.1"/>
    </source>
</evidence>
<keyword evidence="18" id="KW-1185">Reference proteome</keyword>
<evidence type="ECO:0000256" key="6">
    <source>
        <dbReference type="ARBA" id="ARBA00022723"/>
    </source>
</evidence>
<dbReference type="Gene3D" id="3.30.1490.20">
    <property type="entry name" value="ATP-grasp fold, A domain"/>
    <property type="match status" value="1"/>
</dbReference>
<dbReference type="InterPro" id="IPR011607">
    <property type="entry name" value="MGS-like_dom"/>
</dbReference>
<evidence type="ECO:0000256" key="5">
    <source>
        <dbReference type="ARBA" id="ARBA00022605"/>
    </source>
</evidence>
<evidence type="ECO:0000256" key="12">
    <source>
        <dbReference type="ARBA" id="ARBA00047359"/>
    </source>
</evidence>
<comment type="similarity">
    <text evidence="2">Belongs to the CarB family.</text>
</comment>
<dbReference type="KEGG" id="acae:HYG86_16580"/>
<dbReference type="GO" id="GO:0006541">
    <property type="term" value="P:glutamine metabolic process"/>
    <property type="evidence" value="ECO:0007669"/>
    <property type="project" value="TreeGrafter"/>
</dbReference>
<reference evidence="17 18" key="1">
    <citation type="submission" date="2020-07" db="EMBL/GenBank/DDBJ databases">
        <title>Alkalicella. sp. LB2 genome.</title>
        <authorList>
            <person name="Postec A."/>
            <person name="Quemeneur M."/>
        </authorList>
    </citation>
    <scope>NUCLEOTIDE SEQUENCE [LARGE SCALE GENOMIC DNA]</scope>
    <source>
        <strain evidence="17 18">LB2</strain>
    </source>
</reference>
<dbReference type="Pfam" id="PF02142">
    <property type="entry name" value="MGS"/>
    <property type="match status" value="1"/>
</dbReference>
<keyword evidence="9 14" id="KW-0067">ATP-binding</keyword>
<dbReference type="Proteomes" id="UP000516160">
    <property type="component" value="Chromosome"/>
</dbReference>
<dbReference type="InterPro" id="IPR036897">
    <property type="entry name" value="CarbamoylP_synth_lsu_oligo_sf"/>
</dbReference>
<sequence>MLNVEGKKVLVLGSGPIVIGQGAEFDYGGSQGCKVLKENKAHVVLVNNNPATVMTDSDMADKIYFEYTDPKTVKKIIKKEKPEYVLASLGGQSGLNTVTELWDEGFLQKHKVTLLGSNIDTIKKGEDRFLFKELMDKVDVPTIDGKTVQEIQEGLKVAEEFGYPVVVRPAYTLGGKGGGVAENPNQLKSILKDGLASSFRNQVLIEKSISGYREIEFEVVRDRVGNKLTVCSMENFDPVGVHTGDSIVVAPCQTLNDKEYQYMRFKALEIIEEMKIVGACNIQFAVSPEGEDFHYYIIEVNPRVSRSSALASKATGYPIAKFATLLALDYRLDEITNFITKKTSGFFEPVLDYLVVKIPRWPFDKFDEGCRSLGTKMKATGEVMSIDKNFAAGLLKGIRGLELGYEHILIDKYKDIPIEDLMEQLSKPDDLRIFKIAQCLKRGITVEQIRKITKIHTYFLKILSSIITVDMDLQKTKLNHLTKKQILKAKIMGFGDKYLSQLYKMDLIKWMNYRAKDLGITPYFGVVDTCGGEFLANTPYYYNTYSKTFEDLKNSLENNVLVIGSGPIRIGQGVEFDYCTVRGIKALQELGYNAIILNNNPETVSTDFDVADLLLFESITEEEVYNITKLVGVSGAILQLGGQTAIKLGSFLENLDVNILGTSFNSIDFLEDRDKFYQILTEIGVNKTEGKFISNWEVDKNSIAEGELPMIVRPSYVLGGQGMEVVWTLEELKRYINKAENTGTTPVLVERFLTGTEVEVDAIADGKDITIIGIMEHVERAGIHSGDSIGVYPARNINKDIKNSLYNITQKIVEKLQIRGLINLQYCISDGEIYCLEANPRASRTIPFLSKALGMDVVNKAVNLMLGKTISDIDMQSGILEEPLKTYIKAPIFSMDKLKDVETALSPEMKSTGEIMVVGNTLEEGFSKLFGKVKKKTVLFALADKEKNTKLPLNLVEEFIKLNYDVYATGNTAIYLSNTGLKINVVGKNAILENLNEIGIVVNTPTKGKILDTFGFKLRRIATELGLLCFTSLDTAKVFLEGEKNNNTEVYCWEGEKKWS</sequence>
<dbReference type="InterPro" id="IPR036914">
    <property type="entry name" value="MGS-like_dom_sf"/>
</dbReference>
<dbReference type="GO" id="GO:0005737">
    <property type="term" value="C:cytoplasm"/>
    <property type="evidence" value="ECO:0007669"/>
    <property type="project" value="TreeGrafter"/>
</dbReference>
<dbReference type="InterPro" id="IPR058047">
    <property type="entry name" value="CPSase_preATP-grasp"/>
</dbReference>
<dbReference type="InterPro" id="IPR013815">
    <property type="entry name" value="ATP_grasp_subdomain_1"/>
</dbReference>
<comment type="catalytic activity">
    <reaction evidence="12">
        <text>hydrogencarbonate + NH4(+) + 2 ATP = carbamoyl phosphate + 2 ADP + phosphate + 2 H(+)</text>
        <dbReference type="Rhea" id="RHEA:18029"/>
        <dbReference type="ChEBI" id="CHEBI:15378"/>
        <dbReference type="ChEBI" id="CHEBI:17544"/>
        <dbReference type="ChEBI" id="CHEBI:28938"/>
        <dbReference type="ChEBI" id="CHEBI:30616"/>
        <dbReference type="ChEBI" id="CHEBI:43474"/>
        <dbReference type="ChEBI" id="CHEBI:58228"/>
        <dbReference type="ChEBI" id="CHEBI:456216"/>
        <dbReference type="EC" id="6.3.4.16"/>
    </reaction>
</comment>
<dbReference type="SMART" id="SM00851">
    <property type="entry name" value="MGS"/>
    <property type="match status" value="1"/>
</dbReference>
<dbReference type="InterPro" id="IPR011761">
    <property type="entry name" value="ATP-grasp"/>
</dbReference>
<evidence type="ECO:0000256" key="3">
    <source>
        <dbReference type="ARBA" id="ARBA00022571"/>
    </source>
</evidence>
<keyword evidence="6" id="KW-0479">Metal-binding</keyword>